<reference evidence="3 4" key="1">
    <citation type="submission" date="2007-01" db="EMBL/GenBank/DDBJ databases">
        <authorList>
            <person name="Haygood M."/>
            <person name="Podell S."/>
            <person name="Anderson C."/>
            <person name="Hopkinson B."/>
            <person name="Roe K."/>
            <person name="Barbeau K."/>
            <person name="Gaasterland T."/>
            <person name="Ferriera S."/>
            <person name="Johnson J."/>
            <person name="Kravitz S."/>
            <person name="Beeson K."/>
            <person name="Sutton G."/>
            <person name="Rogers Y.-H."/>
            <person name="Friedman R."/>
            <person name="Frazier M."/>
            <person name="Venter J.C."/>
        </authorList>
    </citation>
    <scope>NUCLEOTIDE SEQUENCE [LARGE SCALE GENOMIC DNA]</scope>
    <source>
        <strain evidence="3 4">ATCC 23134</strain>
    </source>
</reference>
<name>A1ZXJ7_MICM2</name>
<evidence type="ECO:0000313" key="3">
    <source>
        <dbReference type="EMBL" id="EAY24872.1"/>
    </source>
</evidence>
<comment type="similarity">
    <text evidence="1">Belongs to the phosphate/phosphite/phosphonate binding protein family.</text>
</comment>
<dbReference type="InterPro" id="IPR005770">
    <property type="entry name" value="PhnD"/>
</dbReference>
<evidence type="ECO:0000256" key="1">
    <source>
        <dbReference type="ARBA" id="ARBA00007162"/>
    </source>
</evidence>
<sequence>MNIIPKKYIKAALIFCWASTLFCVSIAYAQRPLVVGISTDVSSLKERQKAGETIAAYLAKKLQKKIVVLLPQKNNELIQMLKDKKVDIAFLNTFGYILASAEVAIDPLVVVSADARQPAAYKSCLIKHPDTKVKTIPDVVKKSNAAQLRFAFVNPTSTSGHLVPRLYFNSLGLNYTESHFKEIIFGNNHTNTIRQIASHKADLGACSYDDLQKMMATGKISKKAVEVLWVSSPIVNGPIAVRTQLDKSLKTAIGQAFLKMPDNAPQLQAAFKKLWHTSGKKTYFVKAQNTWYDPIRKMASSLEELVLILNYYTD</sequence>
<dbReference type="Gene3D" id="3.40.190.10">
    <property type="entry name" value="Periplasmic binding protein-like II"/>
    <property type="match status" value="2"/>
</dbReference>
<gene>
    <name evidence="3" type="ORF">M23134_05847</name>
</gene>
<dbReference type="CDD" id="cd13571">
    <property type="entry name" value="PBP2_PnhD_1"/>
    <property type="match status" value="1"/>
</dbReference>
<dbReference type="Pfam" id="PF12974">
    <property type="entry name" value="Phosphonate-bd"/>
    <property type="match status" value="1"/>
</dbReference>
<dbReference type="PANTHER" id="PTHR35841">
    <property type="entry name" value="PHOSPHONATES-BINDING PERIPLASMIC PROTEIN"/>
    <property type="match status" value="1"/>
</dbReference>
<evidence type="ECO:0000256" key="2">
    <source>
        <dbReference type="ARBA" id="ARBA00022729"/>
    </source>
</evidence>
<dbReference type="AlphaFoldDB" id="A1ZXJ7"/>
<protein>
    <submittedName>
        <fullName evidence="3">Phosphonate ABC transporter, periplasmic phosphonate-binding protein</fullName>
    </submittedName>
</protein>
<evidence type="ECO:0000313" key="4">
    <source>
        <dbReference type="Proteomes" id="UP000004095"/>
    </source>
</evidence>
<keyword evidence="4" id="KW-1185">Reference proteome</keyword>
<keyword evidence="2" id="KW-0732">Signal</keyword>
<dbReference type="RefSeq" id="WP_002703922.1">
    <property type="nucleotide sequence ID" value="NZ_AAWS01000059.1"/>
</dbReference>
<dbReference type="OrthoDB" id="9781943at2"/>
<accession>A1ZXJ7</accession>
<dbReference type="GO" id="GO:0043190">
    <property type="term" value="C:ATP-binding cassette (ABC) transporter complex"/>
    <property type="evidence" value="ECO:0007669"/>
    <property type="project" value="InterPro"/>
</dbReference>
<organism evidence="3 4">
    <name type="scientific">Microscilla marina ATCC 23134</name>
    <dbReference type="NCBI Taxonomy" id="313606"/>
    <lineage>
        <taxon>Bacteria</taxon>
        <taxon>Pseudomonadati</taxon>
        <taxon>Bacteroidota</taxon>
        <taxon>Cytophagia</taxon>
        <taxon>Cytophagales</taxon>
        <taxon>Microscillaceae</taxon>
        <taxon>Microscilla</taxon>
    </lineage>
</organism>
<dbReference type="GO" id="GO:0055085">
    <property type="term" value="P:transmembrane transport"/>
    <property type="evidence" value="ECO:0007669"/>
    <property type="project" value="InterPro"/>
</dbReference>
<comment type="caution">
    <text evidence="3">The sequence shown here is derived from an EMBL/GenBank/DDBJ whole genome shotgun (WGS) entry which is preliminary data.</text>
</comment>
<dbReference type="PANTHER" id="PTHR35841:SF1">
    <property type="entry name" value="PHOSPHONATES-BINDING PERIPLASMIC PROTEIN"/>
    <property type="match status" value="1"/>
</dbReference>
<dbReference type="Proteomes" id="UP000004095">
    <property type="component" value="Unassembled WGS sequence"/>
</dbReference>
<dbReference type="EMBL" id="AAWS01000059">
    <property type="protein sequence ID" value="EAY24872.1"/>
    <property type="molecule type" value="Genomic_DNA"/>
</dbReference>
<dbReference type="SUPFAM" id="SSF53850">
    <property type="entry name" value="Periplasmic binding protein-like II"/>
    <property type="match status" value="1"/>
</dbReference>
<proteinExistence type="inferred from homology"/>
<dbReference type="eggNOG" id="COG3221">
    <property type="taxonomic scope" value="Bacteria"/>
</dbReference>
<dbReference type="NCBIfam" id="TIGR01098">
    <property type="entry name" value="3A0109s03R"/>
    <property type="match status" value="1"/>
</dbReference>